<dbReference type="SUPFAM" id="SSF143243">
    <property type="entry name" value="Nqo5-like"/>
    <property type="match status" value="1"/>
</dbReference>
<dbReference type="EMBL" id="FLUP01000001">
    <property type="protein sequence ID" value="SBW09620.1"/>
    <property type="molecule type" value="Genomic_DNA"/>
</dbReference>
<dbReference type="Gene3D" id="3.30.460.80">
    <property type="entry name" value="NADH:ubiquinone oxidoreductase, 30kDa subunit"/>
    <property type="match status" value="1"/>
</dbReference>
<dbReference type="RefSeq" id="WP_022658253.1">
    <property type="nucleotide sequence ID" value="NZ_CABSIF010000012.1"/>
</dbReference>
<dbReference type="Pfam" id="PF00329">
    <property type="entry name" value="Complex1_30kDa"/>
    <property type="match status" value="1"/>
</dbReference>
<evidence type="ECO:0000313" key="2">
    <source>
        <dbReference type="EMBL" id="SBW09620.1"/>
    </source>
</evidence>
<proteinExistence type="predicted"/>
<sequence>MFFEAKEVTPQTLLSEVQQLANAKYRFVTMSQTVMDENTLRLFYHFDVNLTMSDLRHNAELCVWEPTDAKGMVHLRMDVNKNDAIPSITPVYFCAVLVENETQDQFGVHFADLPLDYQGAMYLEGEVTHAPYFTMTTVRRPAAKAEAAKDDTAKGEKA</sequence>
<dbReference type="GO" id="GO:0008137">
    <property type="term" value="F:NADH dehydrogenase (ubiquinone) activity"/>
    <property type="evidence" value="ECO:0007669"/>
    <property type="project" value="InterPro"/>
</dbReference>
<feature type="domain" description="NADH:ubiquinone oxidoreductase 30kDa subunit" evidence="1">
    <location>
        <begin position="8"/>
        <end position="114"/>
    </location>
</feature>
<gene>
    <name evidence="2" type="ORF">KM92DES2_12746</name>
</gene>
<accession>A0A212KD28</accession>
<keyword evidence="2" id="KW-0830">Ubiquinone</keyword>
<dbReference type="InterPro" id="IPR037232">
    <property type="entry name" value="NADH_quin_OxRdtase_su_C/D-like"/>
</dbReference>
<dbReference type="InterPro" id="IPR001268">
    <property type="entry name" value="NADH_UbQ_OxRdtase_30kDa_su"/>
</dbReference>
<organism evidence="2">
    <name type="scientific">uncultured Desulfovibrio sp</name>
    <dbReference type="NCBI Taxonomy" id="167968"/>
    <lineage>
        <taxon>Bacteria</taxon>
        <taxon>Pseudomonadati</taxon>
        <taxon>Thermodesulfobacteriota</taxon>
        <taxon>Desulfovibrionia</taxon>
        <taxon>Desulfovibrionales</taxon>
        <taxon>Desulfovibrionaceae</taxon>
        <taxon>Desulfovibrio</taxon>
        <taxon>environmental samples</taxon>
    </lineage>
</organism>
<dbReference type="AlphaFoldDB" id="A0A212KD28"/>
<name>A0A212KD28_9BACT</name>
<reference evidence="2" key="1">
    <citation type="submission" date="2016-04" db="EMBL/GenBank/DDBJ databases">
        <authorList>
            <person name="Evans L.H."/>
            <person name="Alamgir A."/>
            <person name="Owens N."/>
            <person name="Weber N.D."/>
            <person name="Virtaneva K."/>
            <person name="Barbian K."/>
            <person name="Babar A."/>
            <person name="Rosenke K."/>
        </authorList>
    </citation>
    <scope>NUCLEOTIDE SEQUENCE</scope>
    <source>
        <strain evidence="2">92-2</strain>
    </source>
</reference>
<protein>
    <submittedName>
        <fullName evidence="2">NADH dehydrogenase (Ubiquinone) 30 kDa subunit</fullName>
    </submittedName>
</protein>
<evidence type="ECO:0000259" key="1">
    <source>
        <dbReference type="Pfam" id="PF00329"/>
    </source>
</evidence>
<dbReference type="InterPro" id="IPR012179">
    <property type="entry name" value="NiFe-hyd_3_EchD"/>
</dbReference>
<dbReference type="PIRSF" id="PIRSF036585">
    <property type="entry name" value="EchD"/>
    <property type="match status" value="1"/>
</dbReference>